<dbReference type="EMBL" id="NQVN01000002">
    <property type="protein sequence ID" value="PIP00098.1"/>
    <property type="molecule type" value="Genomic_DNA"/>
</dbReference>
<keyword evidence="6" id="KW-1185">Reference proteome</keyword>
<feature type="region of interest" description="Disordered" evidence="3">
    <location>
        <begin position="1"/>
        <end position="36"/>
    </location>
</feature>
<evidence type="ECO:0000256" key="1">
    <source>
        <dbReference type="ARBA" id="ARBA00022801"/>
    </source>
</evidence>
<dbReference type="InterPro" id="IPR001910">
    <property type="entry name" value="Inosine/uridine_hydrolase_dom"/>
</dbReference>
<dbReference type="GO" id="GO:0008477">
    <property type="term" value="F:purine nucleosidase activity"/>
    <property type="evidence" value="ECO:0007669"/>
    <property type="project" value="TreeGrafter"/>
</dbReference>
<dbReference type="InterPro" id="IPR023186">
    <property type="entry name" value="IUNH"/>
</dbReference>
<dbReference type="GO" id="GO:0006152">
    <property type="term" value="P:purine nucleoside catabolic process"/>
    <property type="evidence" value="ECO:0007669"/>
    <property type="project" value="TreeGrafter"/>
</dbReference>
<dbReference type="GO" id="GO:0005829">
    <property type="term" value="C:cytosol"/>
    <property type="evidence" value="ECO:0007669"/>
    <property type="project" value="TreeGrafter"/>
</dbReference>
<sequence>MRRHGDGSRPPRHFPIWPARERQRAGPPGRRRSHRHLDVPIGADPVKKILIDTDPGMDDTLAIILAVKSAEVDVLGISSVAGNYPIDVTTRNALKTLELLKRTDIPVARGMGKPLARPLAKDPFSHGADGQAEIYLPEPVTAPAARHGIDQIIDTVRGHPGEVTIVTLGPLTNLAMALMKEPSIGPAIREVVSIAGSFGLNRYAFANATGDTPQSEWNVFVDPEAAKLVFESGVPVRAVGIDVATHFDINFSEAQLVALRASPRPEANIVEKMVRFVQGRGFESYCVLIDSLAVAAVIDPSLIGTTRARVGVETRGELTLGQTVADFRHHHAWAHLPEIEVASSANFARFLELVMQRVLE</sequence>
<dbReference type="Proteomes" id="UP000231070">
    <property type="component" value="Unassembled WGS sequence"/>
</dbReference>
<name>A0A2G9WZE7_9HYPH</name>
<proteinExistence type="predicted"/>
<evidence type="ECO:0000256" key="3">
    <source>
        <dbReference type="SAM" id="MobiDB-lite"/>
    </source>
</evidence>
<dbReference type="Gene3D" id="3.90.245.10">
    <property type="entry name" value="Ribonucleoside hydrolase-like"/>
    <property type="match status" value="1"/>
</dbReference>
<comment type="caution">
    <text evidence="5">The sequence shown here is derived from an EMBL/GenBank/DDBJ whole genome shotgun (WGS) entry which is preliminary data.</text>
</comment>
<keyword evidence="1 5" id="KW-0378">Hydrolase</keyword>
<dbReference type="AlphaFoldDB" id="A0A2G9WZE7"/>
<accession>A0A2G9WZE7</accession>
<protein>
    <submittedName>
        <fullName evidence="5">Nucleoside hydrolase</fullName>
    </submittedName>
</protein>
<dbReference type="PANTHER" id="PTHR12304:SF4">
    <property type="entry name" value="URIDINE NUCLEOSIDASE"/>
    <property type="match status" value="1"/>
</dbReference>
<dbReference type="OrthoDB" id="9797882at2"/>
<gene>
    <name evidence="5" type="ORF">CJ014_04970</name>
</gene>
<feature type="domain" description="Inosine/uridine-preferring nucleoside hydrolase" evidence="4">
    <location>
        <begin position="49"/>
        <end position="351"/>
    </location>
</feature>
<reference evidence="5 6" key="1">
    <citation type="submission" date="2017-08" db="EMBL/GenBank/DDBJ databases">
        <title>Pleomorphomonas carboxidotrophicus sp. nov., a new mesophilic hydrogenogenic carboxidotroph.</title>
        <authorList>
            <person name="Esquivel-Elizondo S."/>
            <person name="Krajmalnik-Brown R."/>
            <person name="Maldonado J."/>
        </authorList>
    </citation>
    <scope>NUCLEOTIDE SEQUENCE [LARGE SCALE GENOMIC DNA]</scope>
    <source>
        <strain evidence="5 6">SVCO-16</strain>
    </source>
</reference>
<organism evidence="5 6">
    <name type="scientific">Pleomorphomonas carboxyditropha</name>
    <dbReference type="NCBI Taxonomy" id="2023338"/>
    <lineage>
        <taxon>Bacteria</taxon>
        <taxon>Pseudomonadati</taxon>
        <taxon>Pseudomonadota</taxon>
        <taxon>Alphaproteobacteria</taxon>
        <taxon>Hyphomicrobiales</taxon>
        <taxon>Pleomorphomonadaceae</taxon>
        <taxon>Pleomorphomonas</taxon>
    </lineage>
</organism>
<evidence type="ECO:0000313" key="6">
    <source>
        <dbReference type="Proteomes" id="UP000231070"/>
    </source>
</evidence>
<dbReference type="InterPro" id="IPR036452">
    <property type="entry name" value="Ribo_hydro-like"/>
</dbReference>
<dbReference type="SUPFAM" id="SSF53590">
    <property type="entry name" value="Nucleoside hydrolase"/>
    <property type="match status" value="1"/>
</dbReference>
<evidence type="ECO:0000313" key="5">
    <source>
        <dbReference type="EMBL" id="PIP00098.1"/>
    </source>
</evidence>
<evidence type="ECO:0000256" key="2">
    <source>
        <dbReference type="ARBA" id="ARBA00023295"/>
    </source>
</evidence>
<dbReference type="PANTHER" id="PTHR12304">
    <property type="entry name" value="INOSINE-URIDINE PREFERRING NUCLEOSIDE HYDROLASE"/>
    <property type="match status" value="1"/>
</dbReference>
<dbReference type="Pfam" id="PF01156">
    <property type="entry name" value="IU_nuc_hydro"/>
    <property type="match status" value="1"/>
</dbReference>
<evidence type="ECO:0000259" key="4">
    <source>
        <dbReference type="Pfam" id="PF01156"/>
    </source>
</evidence>
<keyword evidence="2" id="KW-0326">Glycosidase</keyword>